<dbReference type="SUPFAM" id="SSF88946">
    <property type="entry name" value="Sigma2 domain of RNA polymerase sigma factors"/>
    <property type="match status" value="1"/>
</dbReference>
<evidence type="ECO:0000259" key="8">
    <source>
        <dbReference type="Pfam" id="PF04545"/>
    </source>
</evidence>
<dbReference type="NCBIfam" id="TIGR02937">
    <property type="entry name" value="sigma70-ECF"/>
    <property type="match status" value="1"/>
</dbReference>
<feature type="region of interest" description="Disordered" evidence="6">
    <location>
        <begin position="198"/>
        <end position="217"/>
    </location>
</feature>
<evidence type="ECO:0000256" key="5">
    <source>
        <dbReference type="ARBA" id="ARBA00023163"/>
    </source>
</evidence>
<name>A0ABT6AY85_9BURK</name>
<dbReference type="InterPro" id="IPR039425">
    <property type="entry name" value="RNA_pol_sigma-70-like"/>
</dbReference>
<dbReference type="PANTHER" id="PTHR43133:SF63">
    <property type="entry name" value="RNA POLYMERASE SIGMA FACTOR FECI-RELATED"/>
    <property type="match status" value="1"/>
</dbReference>
<evidence type="ECO:0000256" key="1">
    <source>
        <dbReference type="ARBA" id="ARBA00010641"/>
    </source>
</evidence>
<dbReference type="Proteomes" id="UP001216674">
    <property type="component" value="Unassembled WGS sequence"/>
</dbReference>
<evidence type="ECO:0000313" key="9">
    <source>
        <dbReference type="EMBL" id="MDF3837593.1"/>
    </source>
</evidence>
<keyword evidence="4" id="KW-0238">DNA-binding</keyword>
<sequence length="217" mass="23993">MDTNILSDPKGPVGDEAANGSSNDAQRRTVLQDFLAANYDHLRRRLVRHLSCPDLARECLHDAWLRLGEMAVMTTVQSPEAYVYRVACNQAVDRVRANRSWQYAGDADSELAFIADGAPGPATIVEARSDLAAVSDALERLPNRHRAVLVALRLEEQTRQQVATSHRLSRRRVDTLLRQALDYCVQGTDRSVAVGVNAPRRSLPPRRMKAPSARASG</sequence>
<keyword evidence="3" id="KW-0731">Sigma factor</keyword>
<feature type="domain" description="RNA polymerase sigma-70 region 4" evidence="8">
    <location>
        <begin position="137"/>
        <end position="182"/>
    </location>
</feature>
<evidence type="ECO:0000313" key="10">
    <source>
        <dbReference type="Proteomes" id="UP001216674"/>
    </source>
</evidence>
<dbReference type="Gene3D" id="1.10.1740.10">
    <property type="match status" value="1"/>
</dbReference>
<feature type="region of interest" description="Disordered" evidence="6">
    <location>
        <begin position="1"/>
        <end position="24"/>
    </location>
</feature>
<accession>A0ABT6AY85</accession>
<keyword evidence="5" id="KW-0804">Transcription</keyword>
<reference evidence="9 10" key="1">
    <citation type="submission" date="2023-03" db="EMBL/GenBank/DDBJ databases">
        <title>Draft assemblies of triclosan tolerant bacteria isolated from returned activated sludge.</title>
        <authorList>
            <person name="Van Hamelsveld S."/>
        </authorList>
    </citation>
    <scope>NUCLEOTIDE SEQUENCE [LARGE SCALE GENOMIC DNA]</scope>
    <source>
        <strain evidence="9 10">GW210010_S58</strain>
    </source>
</reference>
<dbReference type="Pfam" id="PF04542">
    <property type="entry name" value="Sigma70_r2"/>
    <property type="match status" value="1"/>
</dbReference>
<comment type="similarity">
    <text evidence="1">Belongs to the sigma-70 factor family. ECF subfamily.</text>
</comment>
<dbReference type="InterPro" id="IPR013325">
    <property type="entry name" value="RNA_pol_sigma_r2"/>
</dbReference>
<dbReference type="Gene3D" id="1.10.10.10">
    <property type="entry name" value="Winged helix-like DNA-binding domain superfamily/Winged helix DNA-binding domain"/>
    <property type="match status" value="1"/>
</dbReference>
<dbReference type="Pfam" id="PF04545">
    <property type="entry name" value="Sigma70_r4"/>
    <property type="match status" value="1"/>
</dbReference>
<gene>
    <name evidence="9" type="ORF">P3W85_32300</name>
</gene>
<evidence type="ECO:0000256" key="3">
    <source>
        <dbReference type="ARBA" id="ARBA00023082"/>
    </source>
</evidence>
<comment type="caution">
    <text evidence="9">The sequence shown here is derived from an EMBL/GenBank/DDBJ whole genome shotgun (WGS) entry which is preliminary data.</text>
</comment>
<dbReference type="InterPro" id="IPR007627">
    <property type="entry name" value="RNA_pol_sigma70_r2"/>
</dbReference>
<keyword evidence="10" id="KW-1185">Reference proteome</keyword>
<organism evidence="9 10">
    <name type="scientific">Cupriavidus basilensis</name>
    <dbReference type="NCBI Taxonomy" id="68895"/>
    <lineage>
        <taxon>Bacteria</taxon>
        <taxon>Pseudomonadati</taxon>
        <taxon>Pseudomonadota</taxon>
        <taxon>Betaproteobacteria</taxon>
        <taxon>Burkholderiales</taxon>
        <taxon>Burkholderiaceae</taxon>
        <taxon>Cupriavidus</taxon>
    </lineage>
</organism>
<dbReference type="SUPFAM" id="SSF88659">
    <property type="entry name" value="Sigma3 and sigma4 domains of RNA polymerase sigma factors"/>
    <property type="match status" value="1"/>
</dbReference>
<evidence type="ECO:0000256" key="6">
    <source>
        <dbReference type="SAM" id="MobiDB-lite"/>
    </source>
</evidence>
<feature type="domain" description="RNA polymerase sigma-70 region 2" evidence="7">
    <location>
        <begin position="36"/>
        <end position="99"/>
    </location>
</feature>
<evidence type="ECO:0000256" key="2">
    <source>
        <dbReference type="ARBA" id="ARBA00023015"/>
    </source>
</evidence>
<dbReference type="InterPro" id="IPR007630">
    <property type="entry name" value="RNA_pol_sigma70_r4"/>
</dbReference>
<protein>
    <submittedName>
        <fullName evidence="9">RNA polymerase sigma factor</fullName>
    </submittedName>
</protein>
<dbReference type="InterPro" id="IPR014284">
    <property type="entry name" value="RNA_pol_sigma-70_dom"/>
</dbReference>
<proteinExistence type="inferred from homology"/>
<dbReference type="PANTHER" id="PTHR43133">
    <property type="entry name" value="RNA POLYMERASE ECF-TYPE SIGMA FACTO"/>
    <property type="match status" value="1"/>
</dbReference>
<dbReference type="RefSeq" id="WP_276267752.1">
    <property type="nucleotide sequence ID" value="NZ_JARJLM010000525.1"/>
</dbReference>
<dbReference type="EMBL" id="JARJLM010000525">
    <property type="protein sequence ID" value="MDF3837593.1"/>
    <property type="molecule type" value="Genomic_DNA"/>
</dbReference>
<dbReference type="InterPro" id="IPR036388">
    <property type="entry name" value="WH-like_DNA-bd_sf"/>
</dbReference>
<dbReference type="InterPro" id="IPR013324">
    <property type="entry name" value="RNA_pol_sigma_r3/r4-like"/>
</dbReference>
<evidence type="ECO:0000259" key="7">
    <source>
        <dbReference type="Pfam" id="PF04542"/>
    </source>
</evidence>
<evidence type="ECO:0000256" key="4">
    <source>
        <dbReference type="ARBA" id="ARBA00023125"/>
    </source>
</evidence>
<keyword evidence="2" id="KW-0805">Transcription regulation</keyword>